<accession>A0A0P6YK12</accession>
<feature type="transmembrane region" description="Helical" evidence="1">
    <location>
        <begin position="369"/>
        <end position="389"/>
    </location>
</feature>
<keyword evidence="1" id="KW-0472">Membrane</keyword>
<feature type="transmembrane region" description="Helical" evidence="1">
    <location>
        <begin position="1511"/>
        <end position="1532"/>
    </location>
</feature>
<feature type="transmembrane region" description="Helical" evidence="1">
    <location>
        <begin position="1478"/>
        <end position="1499"/>
    </location>
</feature>
<organism evidence="2 3">
    <name type="scientific">Thermanaerothrix daxensis</name>
    <dbReference type="NCBI Taxonomy" id="869279"/>
    <lineage>
        <taxon>Bacteria</taxon>
        <taxon>Bacillati</taxon>
        <taxon>Chloroflexota</taxon>
        <taxon>Anaerolineae</taxon>
        <taxon>Anaerolineales</taxon>
        <taxon>Anaerolineaceae</taxon>
        <taxon>Thermanaerothrix</taxon>
    </lineage>
</organism>
<feature type="transmembrane region" description="Helical" evidence="1">
    <location>
        <begin position="96"/>
        <end position="116"/>
    </location>
</feature>
<proteinExistence type="predicted"/>
<keyword evidence="1" id="KW-1133">Transmembrane helix</keyword>
<feature type="transmembrane region" description="Helical" evidence="1">
    <location>
        <begin position="409"/>
        <end position="428"/>
    </location>
</feature>
<feature type="transmembrane region" description="Helical" evidence="1">
    <location>
        <begin position="1280"/>
        <end position="1301"/>
    </location>
</feature>
<dbReference type="Proteomes" id="UP000050544">
    <property type="component" value="Unassembled WGS sequence"/>
</dbReference>
<feature type="transmembrane region" description="Helical" evidence="1">
    <location>
        <begin position="1016"/>
        <end position="1037"/>
    </location>
</feature>
<dbReference type="Pfam" id="PF10060">
    <property type="entry name" value="DUF2298"/>
    <property type="match status" value="1"/>
</dbReference>
<feature type="transmembrane region" description="Helical" evidence="1">
    <location>
        <begin position="122"/>
        <end position="141"/>
    </location>
</feature>
<feature type="transmembrane region" description="Helical" evidence="1">
    <location>
        <begin position="1452"/>
        <end position="1472"/>
    </location>
</feature>
<feature type="transmembrane region" description="Helical" evidence="1">
    <location>
        <begin position="1544"/>
        <end position="1563"/>
    </location>
</feature>
<feature type="transmembrane region" description="Helical" evidence="1">
    <location>
        <begin position="1105"/>
        <end position="1132"/>
    </location>
</feature>
<feature type="transmembrane region" description="Helical" evidence="1">
    <location>
        <begin position="191"/>
        <end position="224"/>
    </location>
</feature>
<feature type="transmembrane region" description="Helical" evidence="1">
    <location>
        <begin position="313"/>
        <end position="334"/>
    </location>
</feature>
<feature type="transmembrane region" description="Helical" evidence="1">
    <location>
        <begin position="153"/>
        <end position="171"/>
    </location>
</feature>
<feature type="transmembrane region" description="Helical" evidence="1">
    <location>
        <begin position="1344"/>
        <end position="1365"/>
    </location>
</feature>
<evidence type="ECO:0000256" key="1">
    <source>
        <dbReference type="SAM" id="Phobius"/>
    </source>
</evidence>
<dbReference type="STRING" id="869279.SE15_11975"/>
<feature type="transmembrane region" description="Helical" evidence="1">
    <location>
        <begin position="1426"/>
        <end position="1445"/>
    </location>
</feature>
<feature type="transmembrane region" description="Helical" evidence="1">
    <location>
        <begin position="346"/>
        <end position="363"/>
    </location>
</feature>
<feature type="transmembrane region" description="Helical" evidence="1">
    <location>
        <begin position="65"/>
        <end position="84"/>
    </location>
</feature>
<protein>
    <recommendedName>
        <fullName evidence="4">Glycosyltransferase RgtA/B/C/D-like domain-containing protein</fullName>
    </recommendedName>
</protein>
<dbReference type="NCBIfam" id="TIGR03662">
    <property type="entry name" value="Chlor_Arch_YYY"/>
    <property type="match status" value="1"/>
</dbReference>
<evidence type="ECO:0008006" key="4">
    <source>
        <dbReference type="Google" id="ProtNLM"/>
    </source>
</evidence>
<gene>
    <name evidence="2" type="ORF">SE15_11975</name>
</gene>
<reference evidence="2 3" key="1">
    <citation type="submission" date="2015-07" db="EMBL/GenBank/DDBJ databases">
        <title>Whole genome sequence of Thermanaerothrix daxensis DSM 23592.</title>
        <authorList>
            <person name="Hemp J."/>
            <person name="Ward L.M."/>
            <person name="Pace L.A."/>
            <person name="Fischer W.W."/>
        </authorList>
    </citation>
    <scope>NUCLEOTIDE SEQUENCE [LARGE SCALE GENOMIC DNA]</scope>
    <source>
        <strain evidence="2 3">GNS-1</strain>
    </source>
</reference>
<comment type="caution">
    <text evidence="2">The sequence shown here is derived from an EMBL/GenBank/DDBJ whole genome shotgun (WGS) entry which is preliminary data.</text>
</comment>
<feature type="transmembrane region" description="Helical" evidence="1">
    <location>
        <begin position="985"/>
        <end position="1004"/>
    </location>
</feature>
<feature type="transmembrane region" description="Helical" evidence="1">
    <location>
        <begin position="1386"/>
        <end position="1406"/>
    </location>
</feature>
<dbReference type="PANTHER" id="PTHR10790">
    <property type="entry name" value="TPR-DOMAIN CONTAINING PROTEIN"/>
    <property type="match status" value="1"/>
</dbReference>
<dbReference type="PATRIC" id="fig|869279.4.peg.2016"/>
<dbReference type="PANTHER" id="PTHR10790:SF51">
    <property type="entry name" value="TETRATRICOPEPTIDE REPEAT PROTEIN"/>
    <property type="match status" value="1"/>
</dbReference>
<dbReference type="EMBL" id="LGKO01000005">
    <property type="protein sequence ID" value="KPL82773.1"/>
    <property type="molecule type" value="Genomic_DNA"/>
</dbReference>
<feature type="transmembrane region" description="Helical" evidence="1">
    <location>
        <begin position="1250"/>
        <end position="1274"/>
    </location>
</feature>
<feature type="transmembrane region" description="Helical" evidence="1">
    <location>
        <begin position="1308"/>
        <end position="1324"/>
    </location>
</feature>
<evidence type="ECO:0000313" key="3">
    <source>
        <dbReference type="Proteomes" id="UP000050544"/>
    </source>
</evidence>
<keyword evidence="1" id="KW-0812">Transmembrane</keyword>
<keyword evidence="3" id="KW-1185">Reference proteome</keyword>
<evidence type="ECO:0000313" key="2">
    <source>
        <dbReference type="EMBL" id="KPL82773.1"/>
    </source>
</evidence>
<feature type="transmembrane region" description="Helical" evidence="1">
    <location>
        <begin position="245"/>
        <end position="264"/>
    </location>
</feature>
<name>A0A0P6YK12_9CHLR</name>
<sequence>MFWDALLILILLVGAYFRLVGLDWDEEQHLHPDERFMTMVASSVRSPGSLAEYFNTATSPLNPHVVGYGFYVYGTLPLFLVRWVGEALGKTGYGEIYLVGRVLSALADLFTVFLVYHIARHLYRRTGLGVLAAAFAALAVLQIQLSHYFTVDTFANAFLYLAFYAAVRVMTAPLPEDSQGTPMASGMREPVGFYLLFGVGLGLALASKVSTLPVAVLLPLAVLIRFSRLPADSRYAIGTGMVRNLLLAVGVAFLCFRVFQPYAFSGPGFWGLAINPRWVDNLRELSNLSNGDVDFPPALQWARRPVTFAWENMVKWGLGLPLGILAWAGFLWMGNRIIKGEWREHLLLWGWTGLYFTWQSLNFTRAMRYQLPVYPALAVIAAWAVTMWWEKGQSSMIAVRSHPKRHQVLALGLGGLVLVGTFLWAFAFTRIYTRPVTRVAASRWIYQNVPGPISLQIQSETGVLNQPLPVRAGASLTAAQPLRWAFTPTESWMVSQIWFAAIYDPSLGTDPKTVQILLGTDEGEGAVLAVRQVTDTFAVSEDQSARVVALETPVRLDAGRSYWLEVRLESQGYLLRLNGAIQLGSEQVPQRLTVIPDLVEPLRPGQGWVIPFVSTQTGTLTSIWLNRIVDWRGLDETQTLRLQVMDSATGSTLATEEIQGTFKAQGDPRGEPYLLTLKTPIRMEKDKGYLLTLDVIAGEGEIAIYGSAPAHESTWDDGLPLRMDGYDPYGGIYRGGLNFEMYWDDNEEKLARFLSILDQADYIFITSNRQWGTTTRVPERYPLTTVYYRNLLGCPEDKSILWCYSVAQPGMFEGNLGFELIRVFQSDPNLGPLKFNTQFAEEAFTVYDHPKVLIFKKRADYNPAQVHAVLGSADLSKVIRLTPRKFKSYPATLMLPLERWIQQVRGGTWSAFFDTSAWYNRYPGLGLVFWYLVLSVLGWVVYPLGRLVFGYLPDRGYPLLRILALLCLGWGVWVLGSFGVPFTPLTVSFTAVGLLGLNLGLGFLQRKAIFQELRQGWRYILRVEAMALAFFLFFLLVRLGNPDLWHPYKGGEKPMDFSYFNAVIKSTTFPPYDPWFAGGYINYYYFGFVLAAVPTKWLGIVPSIAYNLILPSFFAFVALGAFSAGFNLVYWANARRSHDAPGDSYWAEARPWLGGLAAAVGVLILGNLGTVRMIWQGLQRLVAPNGQIEGANFIQQAIWAMQGLGRLIAGAHLPYAPGDWYWIPSRVYPGEPITEFPFFTFLYADPHAHLFALPLTLLALGWGLAVLFAGWRWIRSEEGVQWPLRVLGLFFLGGLIIGALRPTNTWDLPTYLGLALLAVIFSGWQNGDLPEGWCPYFSPQIRRWIAVGVASLALTGLALWLYAPFSHWYGQAYAAIDLWRGARSPFWSYLTHWGVFLFVLVFWYGWETYVWMATTPLSAIRRIYPYRYALMIGGIIYVGAMVYLTRGLGIEIAWLVMALVLWAGLLLLRSHQDHARRAVLVMSAAALTLTLAVELVVLRGDIGRMNTVFKFYLQAWVLLGVSAAAALTWLWSVVPRFWKPAWQNVWKVGLGLLVGGALLFPLLGGADKIRDRMSPNAPHSLDGMAYMPFSTYWEGEHTLDLSQDYRAIRWMQETVQGSPVIVEANVPEYRWGNRFTIYTGLPGVVGWNWHQRQQRALLPDTWVTERVAAIAAFYNTMDLEEARRFLDRYQVIYIIVGQLEKAVYQAEGLAKFETQEGRLWRRVYQDADTAIYQVIRLGK</sequence>
<dbReference type="InterPro" id="IPR018746">
    <property type="entry name" value="DUF2298"/>
</dbReference>
<feature type="transmembrane region" description="Helical" evidence="1">
    <location>
        <begin position="928"/>
        <end position="952"/>
    </location>
</feature>
<feature type="transmembrane region" description="Helical" evidence="1">
    <location>
        <begin position="959"/>
        <end position="979"/>
    </location>
</feature>
<feature type="transmembrane region" description="Helical" evidence="1">
    <location>
        <begin position="1152"/>
        <end position="1171"/>
    </location>
</feature>